<feature type="domain" description="CCHC-type" evidence="2">
    <location>
        <begin position="129"/>
        <end position="144"/>
    </location>
</feature>
<evidence type="ECO:0000313" key="3">
    <source>
        <dbReference type="EMBL" id="MPC28295.1"/>
    </source>
</evidence>
<dbReference type="InterPro" id="IPR036875">
    <property type="entry name" value="Znf_CCHC_sf"/>
</dbReference>
<evidence type="ECO:0000259" key="2">
    <source>
        <dbReference type="PROSITE" id="PS50158"/>
    </source>
</evidence>
<dbReference type="EMBL" id="VSRR010001888">
    <property type="protein sequence ID" value="MPC28295.1"/>
    <property type="molecule type" value="Genomic_DNA"/>
</dbReference>
<comment type="caution">
    <text evidence="3">The sequence shown here is derived from an EMBL/GenBank/DDBJ whole genome shotgun (WGS) entry which is preliminary data.</text>
</comment>
<dbReference type="InterPro" id="IPR001878">
    <property type="entry name" value="Znf_CCHC"/>
</dbReference>
<evidence type="ECO:0000313" key="4">
    <source>
        <dbReference type="Proteomes" id="UP000324222"/>
    </source>
</evidence>
<name>A0A5B7E4J1_PORTR</name>
<reference evidence="3 4" key="1">
    <citation type="submission" date="2019-05" db="EMBL/GenBank/DDBJ databases">
        <title>Another draft genome of Portunus trituberculatus and its Hox gene families provides insights of decapod evolution.</title>
        <authorList>
            <person name="Jeong J.-H."/>
            <person name="Song I."/>
            <person name="Kim S."/>
            <person name="Choi T."/>
            <person name="Kim D."/>
            <person name="Ryu S."/>
            <person name="Kim W."/>
        </authorList>
    </citation>
    <scope>NUCLEOTIDE SEQUENCE [LARGE SCALE GENOMIC DNA]</scope>
    <source>
        <tissue evidence="3">Muscle</tissue>
    </source>
</reference>
<sequence>MVRLLARDCFVDALQDSRLQIYVKQAHPKDVQEALTRASEMEVFLRTTTDALRLVPPCYEGETDALPRHVKARRATTGMMSRRWKEIPEGFREACWICGELGHKREQCGQPRRSCSLEDTGRMLFRPCCWSCGQTGHHTRDCQDPEEVVEAGNATVLSSGVKHQPETVLPYQE</sequence>
<keyword evidence="4" id="KW-1185">Reference proteome</keyword>
<protein>
    <recommendedName>
        <fullName evidence="2">CCHC-type domain-containing protein</fullName>
    </recommendedName>
</protein>
<dbReference type="GO" id="GO:0003676">
    <property type="term" value="F:nucleic acid binding"/>
    <property type="evidence" value="ECO:0007669"/>
    <property type="project" value="InterPro"/>
</dbReference>
<proteinExistence type="predicted"/>
<dbReference type="AlphaFoldDB" id="A0A5B7E4J1"/>
<keyword evidence="1" id="KW-0479">Metal-binding</keyword>
<dbReference type="SMART" id="SM00343">
    <property type="entry name" value="ZnF_C2HC"/>
    <property type="match status" value="2"/>
</dbReference>
<keyword evidence="1" id="KW-0862">Zinc</keyword>
<keyword evidence="1" id="KW-0863">Zinc-finger</keyword>
<accession>A0A5B7E4J1</accession>
<feature type="domain" description="CCHC-type" evidence="2">
    <location>
        <begin position="95"/>
        <end position="108"/>
    </location>
</feature>
<dbReference type="GO" id="GO:0008270">
    <property type="term" value="F:zinc ion binding"/>
    <property type="evidence" value="ECO:0007669"/>
    <property type="project" value="UniProtKB-KW"/>
</dbReference>
<dbReference type="SUPFAM" id="SSF57756">
    <property type="entry name" value="Retrovirus zinc finger-like domains"/>
    <property type="match status" value="1"/>
</dbReference>
<gene>
    <name evidence="3" type="ORF">E2C01_021496</name>
</gene>
<dbReference type="Gene3D" id="4.10.60.10">
    <property type="entry name" value="Zinc finger, CCHC-type"/>
    <property type="match status" value="1"/>
</dbReference>
<evidence type="ECO:0000256" key="1">
    <source>
        <dbReference type="PROSITE-ProRule" id="PRU00047"/>
    </source>
</evidence>
<dbReference type="OrthoDB" id="8300685at2759"/>
<organism evidence="3 4">
    <name type="scientific">Portunus trituberculatus</name>
    <name type="common">Swimming crab</name>
    <name type="synonym">Neptunus trituberculatus</name>
    <dbReference type="NCBI Taxonomy" id="210409"/>
    <lineage>
        <taxon>Eukaryota</taxon>
        <taxon>Metazoa</taxon>
        <taxon>Ecdysozoa</taxon>
        <taxon>Arthropoda</taxon>
        <taxon>Crustacea</taxon>
        <taxon>Multicrustacea</taxon>
        <taxon>Malacostraca</taxon>
        <taxon>Eumalacostraca</taxon>
        <taxon>Eucarida</taxon>
        <taxon>Decapoda</taxon>
        <taxon>Pleocyemata</taxon>
        <taxon>Brachyura</taxon>
        <taxon>Eubrachyura</taxon>
        <taxon>Portunoidea</taxon>
        <taxon>Portunidae</taxon>
        <taxon>Portuninae</taxon>
        <taxon>Portunus</taxon>
    </lineage>
</organism>
<dbReference type="PROSITE" id="PS50158">
    <property type="entry name" value="ZF_CCHC"/>
    <property type="match status" value="2"/>
</dbReference>
<dbReference type="Proteomes" id="UP000324222">
    <property type="component" value="Unassembled WGS sequence"/>
</dbReference>